<dbReference type="InterPro" id="IPR036390">
    <property type="entry name" value="WH_DNA-bd_sf"/>
</dbReference>
<name>A0ABX1PK69_9RHOO</name>
<evidence type="ECO:0000313" key="1">
    <source>
        <dbReference type="EMBL" id="NMG23926.1"/>
    </source>
</evidence>
<dbReference type="PANTHER" id="PTHR30595">
    <property type="entry name" value="GLPR-RELATED TRANSCRIPTIONAL REPRESSOR"/>
    <property type="match status" value="1"/>
</dbReference>
<sequence>MSDIRANAFFRASYIESWGRGIEKISRECREHGIEAPIYDFSMSGLMLTFRANPAHLAAAMGGDKVGDKVGENAGKSAGENAGERLTDNQRHILTLLNQDNRLSARELAERIGISARKVEDNLAKLKALGCLRRIGSAKGGHWEVLK</sequence>
<accession>A0ABX1PK69</accession>
<reference evidence="1" key="1">
    <citation type="submission" date="2019-12" db="EMBL/GenBank/DDBJ databases">
        <title>Comparative genomics gives insights into the taxonomy of the Azoarcus-Aromatoleum group and reveals separate origins of nif in the plant-associated Azoarcus and non-plant-associated Aromatoleum sub-groups.</title>
        <authorList>
            <person name="Lafos M."/>
            <person name="Maluk M."/>
            <person name="Batista M."/>
            <person name="Junghare M."/>
            <person name="Carmona M."/>
            <person name="Faoro H."/>
            <person name="Cruz L.M."/>
            <person name="Battistoni F."/>
            <person name="De Souza E."/>
            <person name="Pedrosa F."/>
            <person name="Chen W.-M."/>
            <person name="Poole P.S."/>
            <person name="Dixon R.A."/>
            <person name="James E.K."/>
        </authorList>
    </citation>
    <scope>NUCLEOTIDE SEQUENCE</scope>
    <source>
        <strain evidence="1">LuFRes1</strain>
    </source>
</reference>
<organism evidence="1 2">
    <name type="scientific">Aromatoleum anaerobium</name>
    <dbReference type="NCBI Taxonomy" id="182180"/>
    <lineage>
        <taxon>Bacteria</taxon>
        <taxon>Pseudomonadati</taxon>
        <taxon>Pseudomonadota</taxon>
        <taxon>Betaproteobacteria</taxon>
        <taxon>Rhodocyclales</taxon>
        <taxon>Rhodocyclaceae</taxon>
        <taxon>Aromatoleum</taxon>
    </lineage>
</organism>
<dbReference type="Pfam" id="PF13412">
    <property type="entry name" value="HTH_24"/>
    <property type="match status" value="1"/>
</dbReference>
<gene>
    <name evidence="1" type="ORF">GO606_04165</name>
</gene>
<dbReference type="Gene3D" id="1.10.10.10">
    <property type="entry name" value="Winged helix-like DNA-binding domain superfamily/Winged helix DNA-binding domain"/>
    <property type="match status" value="1"/>
</dbReference>
<dbReference type="PRINTS" id="PR00033">
    <property type="entry name" value="HTHASNC"/>
</dbReference>
<dbReference type="RefSeq" id="WP_169117329.1">
    <property type="nucleotide sequence ID" value="NZ_WTVG02000038.1"/>
</dbReference>
<keyword evidence="2" id="KW-1185">Reference proteome</keyword>
<proteinExistence type="predicted"/>
<dbReference type="Gene3D" id="3.30.565.60">
    <property type="match status" value="1"/>
</dbReference>
<protein>
    <submittedName>
        <fullName evidence="1">Winged helix-turn-helix transcriptional regulator</fullName>
    </submittedName>
</protein>
<dbReference type="EMBL" id="WTVG01000007">
    <property type="protein sequence ID" value="NMG23926.1"/>
    <property type="molecule type" value="Genomic_DNA"/>
</dbReference>
<dbReference type="Proteomes" id="UP000615989">
    <property type="component" value="Unassembled WGS sequence"/>
</dbReference>
<dbReference type="InterPro" id="IPR036388">
    <property type="entry name" value="WH-like_DNA-bd_sf"/>
</dbReference>
<dbReference type="InterPro" id="IPR038475">
    <property type="entry name" value="RecG_C_sf"/>
</dbReference>
<dbReference type="InterPro" id="IPR000485">
    <property type="entry name" value="AsnC-type_HTH_dom"/>
</dbReference>
<evidence type="ECO:0000313" key="2">
    <source>
        <dbReference type="Proteomes" id="UP000615989"/>
    </source>
</evidence>
<comment type="caution">
    <text evidence="1">The sequence shown here is derived from an EMBL/GenBank/DDBJ whole genome shotgun (WGS) entry which is preliminary data.</text>
</comment>
<dbReference type="SUPFAM" id="SSF46785">
    <property type="entry name" value="Winged helix' DNA-binding domain"/>
    <property type="match status" value="1"/>
</dbReference>
<dbReference type="PANTHER" id="PTHR30595:SF6">
    <property type="entry name" value="SCHLAFEN ALBA-2 DOMAIN-CONTAINING PROTEIN"/>
    <property type="match status" value="1"/>
</dbReference>